<evidence type="ECO:0000259" key="5">
    <source>
        <dbReference type="Pfam" id="PF08167"/>
    </source>
</evidence>
<keyword evidence="3" id="KW-0539">Nucleus</keyword>
<dbReference type="PANTHER" id="PTHR34105:SF1">
    <property type="entry name" value="PROLINE-, GLUTAMIC ACID- AND LEUCINE-RICH PROTEIN 1"/>
    <property type="match status" value="1"/>
</dbReference>
<dbReference type="Gramene" id="OMO90801">
    <property type="protein sequence ID" value="OMO90801"/>
    <property type="gene ID" value="CCACVL1_07287"/>
</dbReference>
<feature type="domain" description="Pre-rRNA-processing protein RIX1 N-terminal" evidence="5">
    <location>
        <begin position="41"/>
        <end position="227"/>
    </location>
</feature>
<dbReference type="GO" id="GO:0006364">
    <property type="term" value="P:rRNA processing"/>
    <property type="evidence" value="ECO:0007669"/>
    <property type="project" value="TreeGrafter"/>
</dbReference>
<dbReference type="Proteomes" id="UP000188268">
    <property type="component" value="Unassembled WGS sequence"/>
</dbReference>
<sequence length="535" mass="59644">MTMGFQQSTSMDDVSLKPRMLRSLIKKYVPDEKPALNFNITLQLPKLVSIIQTHQLLSESSTQSMDQKLIDSWKSAVDDWVNRLLLLLSSDMCSSDRFLMFYHEWFNKLLFHIQVAYWLFVFDCFPNVANLLYFPDDSQLVKVAACTSMSDLLTRLARFPEVKKGANDLAGKVIQLVLKLLNDSVEAICDGAASLTYTIITFFPTSIRPYYDGVEAAIASKILSGKFSTKTLEKLAYCLALLPKSKGDEDSWYIMMQKILLSINDHLNDAFQGVEEESKADEAKRLLVPPGKDLPPPLGHTSLLQATRSSETMPTSIVTTLLFCSCKMLTSSYPVQVNAPVRAMLAVVERLLMVDGSLPHTMLPFMTAMQQELICSELPVLHAYSLDLLIAIIKGIRSQLLPHAAYIVRLLTRYFRRCALPELRIKLYSISRMLLISMGVGMAIYLAPEVIDNAFNDLNTVGDEDAETSLAKIGPSTGALPQPSIRKRKRDTKIGSLEDKQDTTDSEVGASNTYQTTAITVKIAALDTLEVLLTV</sequence>
<reference evidence="6 7" key="1">
    <citation type="submission" date="2013-09" db="EMBL/GenBank/DDBJ databases">
        <title>Corchorus capsularis genome sequencing.</title>
        <authorList>
            <person name="Alam M."/>
            <person name="Haque M.S."/>
            <person name="Islam M.S."/>
            <person name="Emdad E.M."/>
            <person name="Islam M.M."/>
            <person name="Ahmed B."/>
            <person name="Halim A."/>
            <person name="Hossen Q.M.M."/>
            <person name="Hossain M.Z."/>
            <person name="Ahmed R."/>
            <person name="Khan M.M."/>
            <person name="Islam R."/>
            <person name="Rashid M.M."/>
            <person name="Khan S.A."/>
            <person name="Rahman M.S."/>
            <person name="Alam M."/>
        </authorList>
    </citation>
    <scope>NUCLEOTIDE SEQUENCE [LARGE SCALE GENOMIC DNA]</scope>
    <source>
        <strain evidence="7">cv. CVL-1</strain>
        <tissue evidence="6">Whole seedling</tissue>
    </source>
</reference>
<protein>
    <submittedName>
        <fullName evidence="6">Armadillo-like helical</fullName>
    </submittedName>
</protein>
<dbReference type="AlphaFoldDB" id="A0A1R3J7J3"/>
<feature type="region of interest" description="Disordered" evidence="4">
    <location>
        <begin position="471"/>
        <end position="509"/>
    </location>
</feature>
<dbReference type="OrthoDB" id="20900at2759"/>
<comment type="subcellular location">
    <subcellularLocation>
        <location evidence="1">Nucleus</location>
    </subcellularLocation>
</comment>
<keyword evidence="7" id="KW-1185">Reference proteome</keyword>
<dbReference type="GO" id="GO:0005634">
    <property type="term" value="C:nucleus"/>
    <property type="evidence" value="ECO:0007669"/>
    <property type="project" value="UniProtKB-SubCell"/>
</dbReference>
<dbReference type="InterPro" id="IPR016024">
    <property type="entry name" value="ARM-type_fold"/>
</dbReference>
<evidence type="ECO:0000256" key="4">
    <source>
        <dbReference type="SAM" id="MobiDB-lite"/>
    </source>
</evidence>
<dbReference type="InterPro" id="IPR012583">
    <property type="entry name" value="RIX1_N"/>
</dbReference>
<comment type="caution">
    <text evidence="6">The sequence shown here is derived from an EMBL/GenBank/DDBJ whole genome shotgun (WGS) entry which is preliminary data.</text>
</comment>
<evidence type="ECO:0000256" key="2">
    <source>
        <dbReference type="ARBA" id="ARBA00010511"/>
    </source>
</evidence>
<evidence type="ECO:0000256" key="3">
    <source>
        <dbReference type="ARBA" id="ARBA00023242"/>
    </source>
</evidence>
<dbReference type="EMBL" id="AWWV01008404">
    <property type="protein sequence ID" value="OMO90801.1"/>
    <property type="molecule type" value="Genomic_DNA"/>
</dbReference>
<name>A0A1R3J7J3_COCAP</name>
<organism evidence="6 7">
    <name type="scientific">Corchorus capsularis</name>
    <name type="common">Jute</name>
    <dbReference type="NCBI Taxonomy" id="210143"/>
    <lineage>
        <taxon>Eukaryota</taxon>
        <taxon>Viridiplantae</taxon>
        <taxon>Streptophyta</taxon>
        <taxon>Embryophyta</taxon>
        <taxon>Tracheophyta</taxon>
        <taxon>Spermatophyta</taxon>
        <taxon>Magnoliopsida</taxon>
        <taxon>eudicotyledons</taxon>
        <taxon>Gunneridae</taxon>
        <taxon>Pentapetalae</taxon>
        <taxon>rosids</taxon>
        <taxon>malvids</taxon>
        <taxon>Malvales</taxon>
        <taxon>Malvaceae</taxon>
        <taxon>Grewioideae</taxon>
        <taxon>Apeibeae</taxon>
        <taxon>Corchorus</taxon>
    </lineage>
</organism>
<dbReference type="STRING" id="210143.A0A1R3J7J3"/>
<feature type="compositionally biased region" description="Basic and acidic residues" evidence="4">
    <location>
        <begin position="492"/>
        <end position="503"/>
    </location>
</feature>
<evidence type="ECO:0000313" key="7">
    <source>
        <dbReference type="Proteomes" id="UP000188268"/>
    </source>
</evidence>
<proteinExistence type="inferred from homology"/>
<evidence type="ECO:0000256" key="1">
    <source>
        <dbReference type="ARBA" id="ARBA00004123"/>
    </source>
</evidence>
<dbReference type="SUPFAM" id="SSF48371">
    <property type="entry name" value="ARM repeat"/>
    <property type="match status" value="1"/>
</dbReference>
<dbReference type="Pfam" id="PF08167">
    <property type="entry name" value="RIX1"/>
    <property type="match status" value="1"/>
</dbReference>
<accession>A0A1R3J7J3</accession>
<comment type="similarity">
    <text evidence="2">Belongs to the RIX1/PELP1 family.</text>
</comment>
<gene>
    <name evidence="6" type="ORF">CCACVL1_07287</name>
</gene>
<dbReference type="PANTHER" id="PTHR34105">
    <property type="entry name" value="PROLINE-, GLUTAMIC ACID- AND LEUCINE-RICH PROTEIN 1"/>
    <property type="match status" value="1"/>
</dbReference>
<evidence type="ECO:0000313" key="6">
    <source>
        <dbReference type="EMBL" id="OMO90801.1"/>
    </source>
</evidence>
<dbReference type="OMA" id="VFEVEMS"/>